<gene>
    <name evidence="1" type="ORF">AAE3_LOCUS1773</name>
</gene>
<dbReference type="AlphaFoldDB" id="A0A8S0W6S5"/>
<dbReference type="PANTHER" id="PTHR31252:SF11">
    <property type="entry name" value="DUF4419 DOMAIN-CONTAINING PROTEIN"/>
    <property type="match status" value="1"/>
</dbReference>
<name>A0A8S0W6S5_CYCAE</name>
<keyword evidence="2" id="KW-1185">Reference proteome</keyword>
<comment type="caution">
    <text evidence="1">The sequence shown here is derived from an EMBL/GenBank/DDBJ whole genome shotgun (WGS) entry which is preliminary data.</text>
</comment>
<dbReference type="OrthoDB" id="9978173at2759"/>
<dbReference type="InterPro" id="IPR025533">
    <property type="entry name" value="DUF4419"/>
</dbReference>
<evidence type="ECO:0000313" key="1">
    <source>
        <dbReference type="EMBL" id="CAA7259446.1"/>
    </source>
</evidence>
<accession>A0A8S0W6S5</accession>
<proteinExistence type="predicted"/>
<organism evidence="1 2">
    <name type="scientific">Cyclocybe aegerita</name>
    <name type="common">Black poplar mushroom</name>
    <name type="synonym">Agrocybe aegerita</name>
    <dbReference type="NCBI Taxonomy" id="1973307"/>
    <lineage>
        <taxon>Eukaryota</taxon>
        <taxon>Fungi</taxon>
        <taxon>Dikarya</taxon>
        <taxon>Basidiomycota</taxon>
        <taxon>Agaricomycotina</taxon>
        <taxon>Agaricomycetes</taxon>
        <taxon>Agaricomycetidae</taxon>
        <taxon>Agaricales</taxon>
        <taxon>Agaricineae</taxon>
        <taxon>Bolbitiaceae</taxon>
        <taxon>Cyclocybe</taxon>
    </lineage>
</organism>
<reference evidence="1 2" key="1">
    <citation type="submission" date="2020-01" db="EMBL/GenBank/DDBJ databases">
        <authorList>
            <person name="Gupta K D."/>
        </authorList>
    </citation>
    <scope>NUCLEOTIDE SEQUENCE [LARGE SCALE GENOMIC DNA]</scope>
</reference>
<protein>
    <submittedName>
        <fullName evidence="1">Uncharacterized protein</fullName>
    </submittedName>
</protein>
<dbReference type="Pfam" id="PF14388">
    <property type="entry name" value="DUF4419"/>
    <property type="match status" value="1"/>
</dbReference>
<sequence length="451" mass="50495">MAIAFKVAPHPAEPVSPNFEQLSAPSDLLLHHLHSQIKPNRSRNRARQPNSVDVLQSSFIDTKRDGWWAQEGLKDEFQMADARTQNNGFVKTVVEAYNGHHHLVIRPDDVWIAILTQLSVYVNANSKELRSLFVKHKGKKTSRIYIPGNRRTVDFGSLAVQMTDEIQKNILDPALQQWVLPSFTTTTPTDTTICSVLLMSTMKAYFEYDMSLCGIPSITLEGTKSDWEALLQKLDKLPSFRPSSSCSKNSESEPERWANLLRPVLRRFVDAFTRAESGLEPDVDFWSKIANRYSFGSGTSFLSGWITAFCVWDSTTGKWQGSPRSSTPQRYLGSTPKSHAQLVLDDVTYPVIDTHKVPMGYCEVDVKVRDAEGEVDCVMVAGHMASLVRGESKDTLAPLASWFMYIRPEEVESDTTLLDEGSRTGKSSSEMLGKATQPSCMAKLRKFLCSA</sequence>
<dbReference type="Proteomes" id="UP000467700">
    <property type="component" value="Unassembled WGS sequence"/>
</dbReference>
<dbReference type="PANTHER" id="PTHR31252">
    <property type="entry name" value="DUF4419 DOMAIN-CONTAINING PROTEIN"/>
    <property type="match status" value="1"/>
</dbReference>
<evidence type="ECO:0000313" key="2">
    <source>
        <dbReference type="Proteomes" id="UP000467700"/>
    </source>
</evidence>
<dbReference type="EMBL" id="CACVBS010000024">
    <property type="protein sequence ID" value="CAA7259446.1"/>
    <property type="molecule type" value="Genomic_DNA"/>
</dbReference>